<keyword evidence="4 7" id="KW-1133">Transmembrane helix</keyword>
<feature type="transmembrane region" description="Helical" evidence="7">
    <location>
        <begin position="25"/>
        <end position="45"/>
    </location>
</feature>
<feature type="transmembrane region" description="Helical" evidence="7">
    <location>
        <begin position="57"/>
        <end position="84"/>
    </location>
</feature>
<evidence type="ECO:0000256" key="7">
    <source>
        <dbReference type="SAM" id="Phobius"/>
    </source>
</evidence>
<sequence>MAYYKPQQIAEITVEMGTKKAHNRLATVLILGFLGGAFIALGFLLDIRVIAGAPKEWSSIVNFIGASVFPVGLILVLLAGGELLTGNMMAVPLARMAKKISTWEMLKNLILITLSNFVGAIFVAYFFGHIVGLTETGVYLEKVVDMAGHKLDATFLQAFVSGVGCNWLVALAVWLSYGSDNISGKILGIWFPTMAFVAIGFQHVVANMFLIPAAIFAGHYSWGEYLINFVPVWLGNLTGGVIFVAAAYWVAYLREQQATSLTVTDSISKASASQKRAL</sequence>
<feature type="transmembrane region" description="Helical" evidence="7">
    <location>
        <begin position="155"/>
        <end position="177"/>
    </location>
</feature>
<keyword evidence="2" id="KW-0813">Transport</keyword>
<evidence type="ECO:0000313" key="8">
    <source>
        <dbReference type="EMBL" id="OAB42866.1"/>
    </source>
</evidence>
<proteinExistence type="inferred from homology"/>
<evidence type="ECO:0000256" key="2">
    <source>
        <dbReference type="ARBA" id="ARBA00022448"/>
    </source>
</evidence>
<evidence type="ECO:0000256" key="3">
    <source>
        <dbReference type="ARBA" id="ARBA00022692"/>
    </source>
</evidence>
<gene>
    <name evidence="8" type="ORF">PGLA_10415</name>
</gene>
<dbReference type="InterPro" id="IPR000292">
    <property type="entry name" value="For/NO2_transpt"/>
</dbReference>
<feature type="transmembrane region" description="Helical" evidence="7">
    <location>
        <begin position="105"/>
        <end position="127"/>
    </location>
</feature>
<dbReference type="GO" id="GO:0015499">
    <property type="term" value="F:formate transmembrane transporter activity"/>
    <property type="evidence" value="ECO:0007669"/>
    <property type="project" value="TreeGrafter"/>
</dbReference>
<reference evidence="8 9" key="1">
    <citation type="submission" date="2016-03" db="EMBL/GenBank/DDBJ databases">
        <title>Draft genome sequence of Paenibacillus glacialis DSM 22343.</title>
        <authorList>
            <person name="Shin S.-K."/>
            <person name="Yi H."/>
        </authorList>
    </citation>
    <scope>NUCLEOTIDE SEQUENCE [LARGE SCALE GENOMIC DNA]</scope>
    <source>
        <strain evidence="8 9">DSM 22343</strain>
    </source>
</reference>
<dbReference type="PANTHER" id="PTHR30520:SF6">
    <property type="entry name" value="FORMATE_NITRATE FAMILY TRANSPORTER (EUROFUNG)"/>
    <property type="match status" value="1"/>
</dbReference>
<accession>A0A162K4F5</accession>
<evidence type="ECO:0000256" key="4">
    <source>
        <dbReference type="ARBA" id="ARBA00022989"/>
    </source>
</evidence>
<dbReference type="Proteomes" id="UP000076967">
    <property type="component" value="Unassembled WGS sequence"/>
</dbReference>
<keyword evidence="9" id="KW-1185">Reference proteome</keyword>
<dbReference type="NCBIfam" id="TIGR00790">
    <property type="entry name" value="fnt"/>
    <property type="match status" value="1"/>
</dbReference>
<dbReference type="InterPro" id="IPR023271">
    <property type="entry name" value="Aquaporin-like"/>
</dbReference>
<dbReference type="Gene3D" id="1.20.1080.10">
    <property type="entry name" value="Glycerol uptake facilitator protein"/>
    <property type="match status" value="1"/>
</dbReference>
<dbReference type="PANTHER" id="PTHR30520">
    <property type="entry name" value="FORMATE TRANSPORTER-RELATED"/>
    <property type="match status" value="1"/>
</dbReference>
<dbReference type="GO" id="GO:0005886">
    <property type="term" value="C:plasma membrane"/>
    <property type="evidence" value="ECO:0007669"/>
    <property type="project" value="TreeGrafter"/>
</dbReference>
<feature type="transmembrane region" description="Helical" evidence="7">
    <location>
        <begin position="229"/>
        <end position="251"/>
    </location>
</feature>
<organism evidence="8 9">
    <name type="scientific">Paenibacillus glacialis</name>
    <dbReference type="NCBI Taxonomy" id="494026"/>
    <lineage>
        <taxon>Bacteria</taxon>
        <taxon>Bacillati</taxon>
        <taxon>Bacillota</taxon>
        <taxon>Bacilli</taxon>
        <taxon>Bacillales</taxon>
        <taxon>Paenibacillaceae</taxon>
        <taxon>Paenibacillus</taxon>
    </lineage>
</organism>
<keyword evidence="3 7" id="KW-0812">Transmembrane</keyword>
<keyword evidence="5 7" id="KW-0472">Membrane</keyword>
<dbReference type="OrthoDB" id="9786493at2"/>
<evidence type="ECO:0000256" key="6">
    <source>
        <dbReference type="ARBA" id="ARBA00049660"/>
    </source>
</evidence>
<dbReference type="FunFam" id="1.20.1080.10:FF:000011">
    <property type="entry name" value="Formate family transporter"/>
    <property type="match status" value="1"/>
</dbReference>
<comment type="caution">
    <text evidence="8">The sequence shown here is derived from an EMBL/GenBank/DDBJ whole genome shotgun (WGS) entry which is preliminary data.</text>
</comment>
<dbReference type="RefSeq" id="WP_068532269.1">
    <property type="nucleotide sequence ID" value="NZ_LVJH01000017.1"/>
</dbReference>
<name>A0A162K4F5_9BACL</name>
<evidence type="ECO:0000256" key="1">
    <source>
        <dbReference type="ARBA" id="ARBA00004141"/>
    </source>
</evidence>
<comment type="similarity">
    <text evidence="6">Belongs to the FNT transporter (TC 1.A.16) family.</text>
</comment>
<evidence type="ECO:0000313" key="9">
    <source>
        <dbReference type="Proteomes" id="UP000076967"/>
    </source>
</evidence>
<comment type="subcellular location">
    <subcellularLocation>
        <location evidence="1">Membrane</location>
        <topology evidence="1">Multi-pass membrane protein</topology>
    </subcellularLocation>
</comment>
<protein>
    <submittedName>
        <fullName evidence="8">Formate/nitrite transporter</fullName>
    </submittedName>
</protein>
<dbReference type="EMBL" id="LVJH01000017">
    <property type="protein sequence ID" value="OAB42866.1"/>
    <property type="molecule type" value="Genomic_DNA"/>
</dbReference>
<dbReference type="AlphaFoldDB" id="A0A162K4F5"/>
<dbReference type="STRING" id="494026.PGLA_10415"/>
<evidence type="ECO:0000256" key="5">
    <source>
        <dbReference type="ARBA" id="ARBA00023136"/>
    </source>
</evidence>
<dbReference type="Pfam" id="PF01226">
    <property type="entry name" value="Form_Nir_trans"/>
    <property type="match status" value="1"/>
</dbReference>
<feature type="transmembrane region" description="Helical" evidence="7">
    <location>
        <begin position="189"/>
        <end position="217"/>
    </location>
</feature>